<dbReference type="InterPro" id="IPR001610">
    <property type="entry name" value="PAC"/>
</dbReference>
<dbReference type="FunFam" id="1.10.287.130:FF:000002">
    <property type="entry name" value="Two-component osmosensing histidine kinase"/>
    <property type="match status" value="1"/>
</dbReference>
<evidence type="ECO:0000259" key="16">
    <source>
        <dbReference type="PROSITE" id="PS50113"/>
    </source>
</evidence>
<keyword evidence="3 12" id="KW-0597">Phosphoprotein</keyword>
<dbReference type="GO" id="GO:0005524">
    <property type="term" value="F:ATP binding"/>
    <property type="evidence" value="ECO:0007669"/>
    <property type="project" value="UniProtKB-KW"/>
</dbReference>
<dbReference type="Gene3D" id="1.10.287.130">
    <property type="match status" value="1"/>
</dbReference>
<comment type="caution">
    <text evidence="18">The sequence shown here is derived from an EMBL/GenBank/DDBJ whole genome shotgun (WGS) entry which is preliminary data.</text>
</comment>
<evidence type="ECO:0000256" key="6">
    <source>
        <dbReference type="ARBA" id="ARBA00022777"/>
    </source>
</evidence>
<dbReference type="Pfam" id="PF00072">
    <property type="entry name" value="Response_reg"/>
    <property type="match status" value="2"/>
</dbReference>
<feature type="domain" description="PAS" evidence="15">
    <location>
        <begin position="313"/>
        <end position="383"/>
    </location>
</feature>
<dbReference type="PANTHER" id="PTHR45339:SF5">
    <property type="entry name" value="HISTIDINE KINASE"/>
    <property type="match status" value="1"/>
</dbReference>
<dbReference type="InterPro" id="IPR036641">
    <property type="entry name" value="HPT_dom_sf"/>
</dbReference>
<evidence type="ECO:0000256" key="9">
    <source>
        <dbReference type="ARBA" id="ARBA00064003"/>
    </source>
</evidence>
<evidence type="ECO:0000259" key="17">
    <source>
        <dbReference type="PROSITE" id="PS50894"/>
    </source>
</evidence>
<dbReference type="SMART" id="SM00073">
    <property type="entry name" value="HPT"/>
    <property type="match status" value="1"/>
</dbReference>
<protein>
    <recommendedName>
        <fullName evidence="10">Sensory/regulatory protein RpfC</fullName>
        <ecNumber evidence="2">2.7.13.3</ecNumber>
    </recommendedName>
</protein>
<dbReference type="SMART" id="SM00091">
    <property type="entry name" value="PAS"/>
    <property type="match status" value="2"/>
</dbReference>
<keyword evidence="8" id="KW-0902">Two-component regulatory system</keyword>
<dbReference type="Pfam" id="PF08448">
    <property type="entry name" value="PAS_4"/>
    <property type="match status" value="1"/>
</dbReference>
<dbReference type="Proteomes" id="UP000483379">
    <property type="component" value="Unassembled WGS sequence"/>
</dbReference>
<evidence type="ECO:0000256" key="12">
    <source>
        <dbReference type="PROSITE-ProRule" id="PRU00169"/>
    </source>
</evidence>
<evidence type="ECO:0000256" key="10">
    <source>
        <dbReference type="ARBA" id="ARBA00068150"/>
    </source>
</evidence>
<dbReference type="PROSITE" id="PS50894">
    <property type="entry name" value="HPT"/>
    <property type="match status" value="1"/>
</dbReference>
<evidence type="ECO:0000259" key="15">
    <source>
        <dbReference type="PROSITE" id="PS50112"/>
    </source>
</evidence>
<evidence type="ECO:0000256" key="7">
    <source>
        <dbReference type="ARBA" id="ARBA00022840"/>
    </source>
</evidence>
<evidence type="ECO:0000259" key="13">
    <source>
        <dbReference type="PROSITE" id="PS50109"/>
    </source>
</evidence>
<organism evidence="18 19">
    <name type="scientific">Thiorhodococcus minor</name>
    <dbReference type="NCBI Taxonomy" id="57489"/>
    <lineage>
        <taxon>Bacteria</taxon>
        <taxon>Pseudomonadati</taxon>
        <taxon>Pseudomonadota</taxon>
        <taxon>Gammaproteobacteria</taxon>
        <taxon>Chromatiales</taxon>
        <taxon>Chromatiaceae</taxon>
        <taxon>Thiorhodococcus</taxon>
    </lineage>
</organism>
<dbReference type="Pfam" id="PF02518">
    <property type="entry name" value="HATPase_c"/>
    <property type="match status" value="1"/>
</dbReference>
<dbReference type="SMART" id="SM00388">
    <property type="entry name" value="HisKA"/>
    <property type="match status" value="1"/>
</dbReference>
<dbReference type="Pfam" id="PF01627">
    <property type="entry name" value="Hpt"/>
    <property type="match status" value="1"/>
</dbReference>
<proteinExistence type="predicted"/>
<evidence type="ECO:0000256" key="1">
    <source>
        <dbReference type="ARBA" id="ARBA00000085"/>
    </source>
</evidence>
<dbReference type="FunFam" id="3.30.565.10:FF:000010">
    <property type="entry name" value="Sensor histidine kinase RcsC"/>
    <property type="match status" value="1"/>
</dbReference>
<comment type="catalytic activity">
    <reaction evidence="1">
        <text>ATP + protein L-histidine = ADP + protein N-phospho-L-histidine.</text>
        <dbReference type="EC" id="2.7.13.3"/>
    </reaction>
</comment>
<sequence>MSEETRQVRLLSMLYDLVRVIGGELYVKPLMTRAIQRLLFHTGLPVGVALRASPDQPDTAHLVAAVGSRRLMEQCGRGIPVPSPWLTGDIAEARCDRDRDALPPLCGGYGYVVKLPVSGFGALLLLGPSGYASDLPLADLFPPVLENLAKAAQLCQANEAHARRLKEDRDAAQTQLATSNRLLKAERARLHALMEAVPDVIWLKDPNGVFLLCNRGVERLYGVSASEIVGKTDYDFVDRALADFFRANDRKAAELGQSSMNEEWLTFAEDGYRGLFETVKTPMYDARGRLVGVIGVARDITARKREQAELQRREEIYGAIVNQAADGIVLIDCETRDFEELNAAACRMLGYTRAELAERRLEELTGCSGTEVAAQLQDLLAADGGVFETRYRRSDGSMLDVLVSNRAVHIGGRDYVAAIWHDVSERKRMDAELARHRQHLEELVAERTAKLEAASQAKSVFLANMSHEIRTPMNAIIGLTHLLKRDVQVPRQREMLDKVSSAAEHLLGIINDILDYSKIEAGRLVLESGDFDLDQVIADTTGLLADKALAKDLELVIDVAALPRFVRGDGLRFGQILINLGSNAVKFTERGAVLIQGRVLAEEPDRFLTRIEVRDTGVGMGEAQRERLFQPFEQADVSTTRVYGGSGLGLAICRRLVEGMGGRLGCDSVPGQGSTFWVEIPFARAAESRSAVRPSMAWRDWRVLLVDDRPEAREALGAILRRHGILVDTVASGAEAIEHLGQRGAGAYDLIFIDAQMPLMDGFETALNLRRLGLGGQARLILLDDASAARPAADVAAYGFRGVIPKPFTPRIFAARLAAALSDEDALPVQAVASDAERRLAEHRGQRILLAEDNPLNRDVALTLLQAVGLEVAVAENGLAAVQMAAAADYDVILMDIQMPQLDGLAASRRIRALAAHRQTPILAMTANAFDDDRETCLAAGMNDHIPKPVDPDALYEVLLRWLPSPAGASAVAEPRETSEALETRDGPSQAVLDALQGVDELDLGVAMKSVCGRVSLYALLLRQFFELHEPDLPRLAELVASGETAQAGQVAHSIKGSAAALGMRHVQSCSAALERVLRDGPDPGRAEAALRELTLAIASLKLRVSASLREAEAG</sequence>
<dbReference type="SUPFAM" id="SSF55874">
    <property type="entry name" value="ATPase domain of HSP90 chaperone/DNA topoisomerase II/histidine kinase"/>
    <property type="match status" value="1"/>
</dbReference>
<dbReference type="AlphaFoldDB" id="A0A6M0JV23"/>
<evidence type="ECO:0000256" key="8">
    <source>
        <dbReference type="ARBA" id="ARBA00023012"/>
    </source>
</evidence>
<dbReference type="EC" id="2.7.13.3" evidence="2"/>
<dbReference type="GO" id="GO:0000155">
    <property type="term" value="F:phosphorelay sensor kinase activity"/>
    <property type="evidence" value="ECO:0007669"/>
    <property type="project" value="InterPro"/>
</dbReference>
<evidence type="ECO:0000256" key="5">
    <source>
        <dbReference type="ARBA" id="ARBA00022741"/>
    </source>
</evidence>
<dbReference type="SUPFAM" id="SSF55785">
    <property type="entry name" value="PYP-like sensor domain (PAS domain)"/>
    <property type="match status" value="2"/>
</dbReference>
<dbReference type="SMART" id="SM00387">
    <property type="entry name" value="HATPase_c"/>
    <property type="match status" value="1"/>
</dbReference>
<dbReference type="RefSeq" id="WP_164451578.1">
    <property type="nucleotide sequence ID" value="NZ_JAAIJQ010000012.1"/>
</dbReference>
<evidence type="ECO:0000313" key="19">
    <source>
        <dbReference type="Proteomes" id="UP000483379"/>
    </source>
</evidence>
<dbReference type="InterPro" id="IPR000014">
    <property type="entry name" value="PAS"/>
</dbReference>
<evidence type="ECO:0000313" key="18">
    <source>
        <dbReference type="EMBL" id="NEV61392.1"/>
    </source>
</evidence>
<dbReference type="PRINTS" id="PR00344">
    <property type="entry name" value="BCTRLSENSOR"/>
</dbReference>
<dbReference type="InterPro" id="IPR001789">
    <property type="entry name" value="Sig_transdc_resp-reg_receiver"/>
</dbReference>
<accession>A0A6M0JV23</accession>
<dbReference type="InterPro" id="IPR003661">
    <property type="entry name" value="HisK_dim/P_dom"/>
</dbReference>
<feature type="domain" description="HPt" evidence="17">
    <location>
        <begin position="1014"/>
        <end position="1112"/>
    </location>
</feature>
<keyword evidence="4" id="KW-0808">Transferase</keyword>
<dbReference type="InterPro" id="IPR013656">
    <property type="entry name" value="PAS_4"/>
</dbReference>
<evidence type="ECO:0000256" key="11">
    <source>
        <dbReference type="PROSITE-ProRule" id="PRU00110"/>
    </source>
</evidence>
<dbReference type="Gene3D" id="3.30.565.10">
    <property type="entry name" value="Histidine kinase-like ATPase, C-terminal domain"/>
    <property type="match status" value="1"/>
</dbReference>
<dbReference type="InterPro" id="IPR004358">
    <property type="entry name" value="Sig_transdc_His_kin-like_C"/>
</dbReference>
<dbReference type="PROSITE" id="PS50110">
    <property type="entry name" value="RESPONSE_REGULATORY"/>
    <property type="match status" value="2"/>
</dbReference>
<evidence type="ECO:0000256" key="4">
    <source>
        <dbReference type="ARBA" id="ARBA00022679"/>
    </source>
</evidence>
<keyword evidence="6" id="KW-0418">Kinase</keyword>
<dbReference type="SUPFAM" id="SSF52172">
    <property type="entry name" value="CheY-like"/>
    <property type="match status" value="2"/>
</dbReference>
<dbReference type="PANTHER" id="PTHR45339">
    <property type="entry name" value="HYBRID SIGNAL TRANSDUCTION HISTIDINE KINASE J"/>
    <property type="match status" value="1"/>
</dbReference>
<dbReference type="InterPro" id="IPR005467">
    <property type="entry name" value="His_kinase_dom"/>
</dbReference>
<dbReference type="InterPro" id="IPR011006">
    <property type="entry name" value="CheY-like_superfamily"/>
</dbReference>
<feature type="domain" description="Histidine kinase" evidence="13">
    <location>
        <begin position="464"/>
        <end position="684"/>
    </location>
</feature>
<dbReference type="Gene3D" id="3.40.50.2300">
    <property type="match status" value="2"/>
</dbReference>
<dbReference type="NCBIfam" id="TIGR00229">
    <property type="entry name" value="sensory_box"/>
    <property type="match status" value="2"/>
</dbReference>
<dbReference type="GO" id="GO:0005886">
    <property type="term" value="C:plasma membrane"/>
    <property type="evidence" value="ECO:0007669"/>
    <property type="project" value="UniProtKB-SubCell"/>
</dbReference>
<dbReference type="InterPro" id="IPR036097">
    <property type="entry name" value="HisK_dim/P_sf"/>
</dbReference>
<dbReference type="CDD" id="cd00156">
    <property type="entry name" value="REC"/>
    <property type="match status" value="1"/>
</dbReference>
<feature type="modified residue" description="4-aspartylphosphate" evidence="12">
    <location>
        <position position="754"/>
    </location>
</feature>
<keyword evidence="19" id="KW-1185">Reference proteome</keyword>
<dbReference type="PROSITE" id="PS50113">
    <property type="entry name" value="PAC"/>
    <property type="match status" value="1"/>
</dbReference>
<dbReference type="SUPFAM" id="SSF47384">
    <property type="entry name" value="Homodimeric domain of signal transducing histidine kinase"/>
    <property type="match status" value="1"/>
</dbReference>
<dbReference type="Gene3D" id="3.30.450.20">
    <property type="entry name" value="PAS domain"/>
    <property type="match status" value="2"/>
</dbReference>
<keyword evidence="5" id="KW-0547">Nucleotide-binding</keyword>
<dbReference type="EMBL" id="JAAIJQ010000012">
    <property type="protein sequence ID" value="NEV61392.1"/>
    <property type="molecule type" value="Genomic_DNA"/>
</dbReference>
<dbReference type="InterPro" id="IPR003594">
    <property type="entry name" value="HATPase_dom"/>
</dbReference>
<evidence type="ECO:0000259" key="14">
    <source>
        <dbReference type="PROSITE" id="PS50110"/>
    </source>
</evidence>
<name>A0A6M0JV23_9GAMM</name>
<reference evidence="18 19" key="1">
    <citation type="submission" date="2020-02" db="EMBL/GenBank/DDBJ databases">
        <title>Genome sequences of Thiorhodococcus mannitoliphagus and Thiorhodococcus minor, purple sulfur photosynthetic bacteria in the gammaproteobacterial family, Chromatiaceae.</title>
        <authorList>
            <person name="Aviles F.A."/>
            <person name="Meyer T.E."/>
            <person name="Kyndt J.A."/>
        </authorList>
    </citation>
    <scope>NUCLEOTIDE SEQUENCE [LARGE SCALE GENOMIC DNA]</scope>
    <source>
        <strain evidence="18 19">DSM 11518</strain>
    </source>
</reference>
<dbReference type="CDD" id="cd16922">
    <property type="entry name" value="HATPase_EvgS-ArcB-TorS-like"/>
    <property type="match status" value="1"/>
</dbReference>
<evidence type="ECO:0000256" key="2">
    <source>
        <dbReference type="ARBA" id="ARBA00012438"/>
    </source>
</evidence>
<dbReference type="SMART" id="SM00448">
    <property type="entry name" value="REC"/>
    <property type="match status" value="2"/>
</dbReference>
<dbReference type="SMART" id="SM00086">
    <property type="entry name" value="PAC"/>
    <property type="match status" value="2"/>
</dbReference>
<dbReference type="PROSITE" id="PS50109">
    <property type="entry name" value="HIS_KIN"/>
    <property type="match status" value="1"/>
</dbReference>
<feature type="domain" description="Response regulatory" evidence="14">
    <location>
        <begin position="702"/>
        <end position="821"/>
    </location>
</feature>
<dbReference type="CDD" id="cd00082">
    <property type="entry name" value="HisKA"/>
    <property type="match status" value="1"/>
</dbReference>
<dbReference type="Pfam" id="PF00512">
    <property type="entry name" value="HisKA"/>
    <property type="match status" value="1"/>
</dbReference>
<feature type="modified residue" description="4-aspartylphosphate" evidence="12">
    <location>
        <position position="896"/>
    </location>
</feature>
<dbReference type="InterPro" id="IPR035965">
    <property type="entry name" value="PAS-like_dom_sf"/>
</dbReference>
<dbReference type="InterPro" id="IPR000700">
    <property type="entry name" value="PAS-assoc_C"/>
</dbReference>
<feature type="domain" description="PAS" evidence="15">
    <location>
        <begin position="186"/>
        <end position="250"/>
    </location>
</feature>
<keyword evidence="7" id="KW-0067">ATP-binding</keyword>
<dbReference type="Pfam" id="PF13426">
    <property type="entry name" value="PAS_9"/>
    <property type="match status" value="1"/>
</dbReference>
<evidence type="ECO:0000256" key="3">
    <source>
        <dbReference type="ARBA" id="ARBA00022553"/>
    </source>
</evidence>
<dbReference type="CDD" id="cd00130">
    <property type="entry name" value="PAS"/>
    <property type="match status" value="2"/>
</dbReference>
<dbReference type="InterPro" id="IPR036890">
    <property type="entry name" value="HATPase_C_sf"/>
</dbReference>
<dbReference type="InterPro" id="IPR008207">
    <property type="entry name" value="Sig_transdc_His_kin_Hpt_dom"/>
</dbReference>
<feature type="modified residue" description="Phosphohistidine" evidence="11">
    <location>
        <position position="1053"/>
    </location>
</feature>
<feature type="domain" description="PAC" evidence="16">
    <location>
        <begin position="260"/>
        <end position="312"/>
    </location>
</feature>
<comment type="subunit">
    <text evidence="9">At low DSF concentrations, interacts with RpfF.</text>
</comment>
<gene>
    <name evidence="18" type="ORF">G3446_05690</name>
</gene>
<dbReference type="PROSITE" id="PS50112">
    <property type="entry name" value="PAS"/>
    <property type="match status" value="2"/>
</dbReference>
<dbReference type="Gene3D" id="1.20.120.160">
    <property type="entry name" value="HPT domain"/>
    <property type="match status" value="1"/>
</dbReference>
<feature type="domain" description="Response regulatory" evidence="14">
    <location>
        <begin position="847"/>
        <end position="963"/>
    </location>
</feature>
<dbReference type="CDD" id="cd17546">
    <property type="entry name" value="REC_hyHK_CKI1_RcsC-like"/>
    <property type="match status" value="1"/>
</dbReference>
<dbReference type="SUPFAM" id="SSF47226">
    <property type="entry name" value="Histidine-containing phosphotransfer domain, HPT domain"/>
    <property type="match status" value="1"/>
</dbReference>
<dbReference type="CDD" id="cd00088">
    <property type="entry name" value="HPT"/>
    <property type="match status" value="1"/>
</dbReference>